<dbReference type="Proteomes" id="UP000245020">
    <property type="component" value="Unassembled WGS sequence"/>
</dbReference>
<dbReference type="PRINTS" id="PR00411">
    <property type="entry name" value="PNDRDTASEI"/>
</dbReference>
<dbReference type="GO" id="GO:0003954">
    <property type="term" value="F:NADH dehydrogenase activity"/>
    <property type="evidence" value="ECO:0007669"/>
    <property type="project" value="InterPro"/>
</dbReference>
<dbReference type="PANTHER" id="PTHR43706:SF9">
    <property type="entry name" value="TYPE II NADH:QUINONE OXIDOREDUCTASE"/>
    <property type="match status" value="1"/>
</dbReference>
<feature type="domain" description="FAD/NAD(P)-binding" evidence="6">
    <location>
        <begin position="5"/>
        <end position="323"/>
    </location>
</feature>
<keyword evidence="3" id="KW-0274">FAD</keyword>
<dbReference type="InterPro" id="IPR023753">
    <property type="entry name" value="FAD/NAD-binding_dom"/>
</dbReference>
<dbReference type="InterPro" id="IPR045024">
    <property type="entry name" value="NDH-2"/>
</dbReference>
<dbReference type="Pfam" id="PF07992">
    <property type="entry name" value="Pyr_redox_2"/>
    <property type="match status" value="1"/>
</dbReference>
<evidence type="ECO:0000313" key="7">
    <source>
        <dbReference type="EMBL" id="PWD80412.1"/>
    </source>
</evidence>
<evidence type="ECO:0000256" key="4">
    <source>
        <dbReference type="ARBA" id="ARBA00023002"/>
    </source>
</evidence>
<dbReference type="InterPro" id="IPR036188">
    <property type="entry name" value="FAD/NAD-bd_sf"/>
</dbReference>
<evidence type="ECO:0000313" key="8">
    <source>
        <dbReference type="Proteomes" id="UP000245020"/>
    </source>
</evidence>
<dbReference type="PANTHER" id="PTHR43706">
    <property type="entry name" value="NADH DEHYDROGENASE"/>
    <property type="match status" value="1"/>
</dbReference>
<keyword evidence="8" id="KW-1185">Reference proteome</keyword>
<reference evidence="8" key="1">
    <citation type="submission" date="2018-05" db="EMBL/GenBank/DDBJ databases">
        <title>Ignatzschineria dubaiensis sp. nov., isolated from necrotic foot tissues of dromedaries (Camelus dromedarius) and associated maggots in Dubai, United Arab Emirates.</title>
        <authorList>
            <person name="Tsang C.C."/>
            <person name="Tang J.Y.M."/>
            <person name="Fong J.Y.H."/>
            <person name="Kinne J."/>
            <person name="Lee H.H."/>
            <person name="Joseph M."/>
            <person name="Jose S."/>
            <person name="Schuster R.K."/>
            <person name="Tang Y."/>
            <person name="Sivakumar S."/>
            <person name="Chen J.H.K."/>
            <person name="Teng J.L.L."/>
            <person name="Lau S.K.P."/>
            <person name="Wernery U."/>
            <person name="Woo P.C.Y."/>
        </authorList>
    </citation>
    <scope>NUCLEOTIDE SEQUENCE [LARGE SCALE GENOMIC DNA]</scope>
    <source>
        <strain evidence="8">KCTC 22644</strain>
    </source>
</reference>
<sequence length="422" mass="47566">MNKKEVVVLGGGVAGLEFIYRLAKQDKNQRFNLTLIDRNALHIWKPMLHTFAAGSQSADEQSILFLAQAKRHGFLYQPGTVENIDREARQITLAAHYDETNEEILPVRSVHYDYLIVAMGSQSNDFGIKGVKEYASKVDDLRSALEFRRVFTDQLMRSALLKQKYHLIIVGAGATGVELSGELIDQLKISSSYSNEDLMQYMDITVIQADDRVLPTFKPTISESVRQSMEKIGVKVLLSTSVSEVFEDHVELKDGETLPADRVVWTAGIKAPDVLKTLQDVELTRISQLVVDPYFRVLNDNRIFAIGDCSYVKEAPLAPTAQSASQEALYLSKYFVQIIAGNESMIPDFKYVDRGSLVSIGQYASFGMFGRNTVFKGLEFRGLSAKVAHITLYRRHQMRILGIWSGLCAWCADQFRRWAKTR</sequence>
<proteinExistence type="inferred from homology"/>
<dbReference type="GO" id="GO:0008137">
    <property type="term" value="F:NADH dehydrogenase (ubiquinone) activity"/>
    <property type="evidence" value="ECO:0007669"/>
    <property type="project" value="TreeGrafter"/>
</dbReference>
<keyword evidence="2" id="KW-0285">Flavoprotein</keyword>
<name>A0A2U2ACM4_9GAMM</name>
<protein>
    <submittedName>
        <fullName evidence="7">FAD-dependent oxidoreductase</fullName>
    </submittedName>
</protein>
<dbReference type="RefSeq" id="WP_109189854.1">
    <property type="nucleotide sequence ID" value="NZ_BMYA01000004.1"/>
</dbReference>
<dbReference type="PRINTS" id="PR00368">
    <property type="entry name" value="FADPNR"/>
</dbReference>
<accession>A0A2U2ACM4</accession>
<dbReference type="AlphaFoldDB" id="A0A2U2ACM4"/>
<keyword evidence="5" id="KW-0520">NAD</keyword>
<comment type="caution">
    <text evidence="7">The sequence shown here is derived from an EMBL/GenBank/DDBJ whole genome shotgun (WGS) entry which is preliminary data.</text>
</comment>
<evidence type="ECO:0000256" key="1">
    <source>
        <dbReference type="ARBA" id="ARBA00005272"/>
    </source>
</evidence>
<evidence type="ECO:0000256" key="3">
    <source>
        <dbReference type="ARBA" id="ARBA00022827"/>
    </source>
</evidence>
<dbReference type="SUPFAM" id="SSF51905">
    <property type="entry name" value="FAD/NAD(P)-binding domain"/>
    <property type="match status" value="1"/>
</dbReference>
<dbReference type="OrthoDB" id="9781621at2"/>
<evidence type="ECO:0000256" key="5">
    <source>
        <dbReference type="ARBA" id="ARBA00023027"/>
    </source>
</evidence>
<dbReference type="EMBL" id="QEWQ01000006">
    <property type="protein sequence ID" value="PWD80412.1"/>
    <property type="molecule type" value="Genomic_DNA"/>
</dbReference>
<organism evidence="7 8">
    <name type="scientific">Ignatzschineria ureiclastica</name>
    <dbReference type="NCBI Taxonomy" id="472582"/>
    <lineage>
        <taxon>Bacteria</taxon>
        <taxon>Pseudomonadati</taxon>
        <taxon>Pseudomonadota</taxon>
        <taxon>Gammaproteobacteria</taxon>
        <taxon>Cardiobacteriales</taxon>
        <taxon>Ignatzschineriaceae</taxon>
        <taxon>Ignatzschineria</taxon>
    </lineage>
</organism>
<evidence type="ECO:0000259" key="6">
    <source>
        <dbReference type="Pfam" id="PF07992"/>
    </source>
</evidence>
<comment type="similarity">
    <text evidence="1">Belongs to the NADH dehydrogenase family.</text>
</comment>
<gene>
    <name evidence="7" type="ORF">DC083_08835</name>
</gene>
<evidence type="ECO:0000256" key="2">
    <source>
        <dbReference type="ARBA" id="ARBA00022630"/>
    </source>
</evidence>
<keyword evidence="4" id="KW-0560">Oxidoreductase</keyword>
<dbReference type="Gene3D" id="3.50.50.100">
    <property type="match status" value="1"/>
</dbReference>